<evidence type="ECO:0000313" key="1">
    <source>
        <dbReference type="EMBL" id="MED4402941.1"/>
    </source>
</evidence>
<evidence type="ECO:0000313" key="2">
    <source>
        <dbReference type="Proteomes" id="UP001342826"/>
    </source>
</evidence>
<dbReference type="Proteomes" id="UP001342826">
    <property type="component" value="Unassembled WGS sequence"/>
</dbReference>
<dbReference type="GeneID" id="301143542"/>
<comment type="caution">
    <text evidence="1">The sequence shown here is derived from an EMBL/GenBank/DDBJ whole genome shotgun (WGS) entry which is preliminary data.</text>
</comment>
<reference evidence="1 2" key="1">
    <citation type="submission" date="2023-03" db="EMBL/GenBank/DDBJ databases">
        <title>Bacillus Genome Sequencing.</title>
        <authorList>
            <person name="Dunlap C."/>
        </authorList>
    </citation>
    <scope>NUCLEOTIDE SEQUENCE [LARGE SCALE GENOMIC DNA]</scope>
    <source>
        <strain evidence="1 2">NRS-1717</strain>
    </source>
</reference>
<gene>
    <name evidence="1" type="ORF">P9271_16675</name>
</gene>
<sequence>MKKINKIDKNKIAPGMDDHEELNENATKQEIQEGDSTKVVTMSFDEVDPS</sequence>
<keyword evidence="2" id="KW-1185">Reference proteome</keyword>
<organism evidence="1 2">
    <name type="scientific">Metabacillus fastidiosus</name>
    <dbReference type="NCBI Taxonomy" id="1458"/>
    <lineage>
        <taxon>Bacteria</taxon>
        <taxon>Bacillati</taxon>
        <taxon>Bacillota</taxon>
        <taxon>Bacilli</taxon>
        <taxon>Bacillales</taxon>
        <taxon>Bacillaceae</taxon>
        <taxon>Metabacillus</taxon>
    </lineage>
</organism>
<name>A0ABU6P465_9BACI</name>
<accession>A0ABU6P465</accession>
<dbReference type="RefSeq" id="WP_169800470.1">
    <property type="nucleotide sequence ID" value="NZ_JARTFQ010000004.1"/>
</dbReference>
<proteinExistence type="predicted"/>
<dbReference type="EMBL" id="JARTFS010000013">
    <property type="protein sequence ID" value="MED4402941.1"/>
    <property type="molecule type" value="Genomic_DNA"/>
</dbReference>
<protein>
    <submittedName>
        <fullName evidence="1">Uncharacterized protein</fullName>
    </submittedName>
</protein>